<accession>A0AAE2CN19</accession>
<evidence type="ECO:0000313" key="2">
    <source>
        <dbReference type="Proteomes" id="UP001293254"/>
    </source>
</evidence>
<evidence type="ECO:0000313" key="1">
    <source>
        <dbReference type="EMBL" id="KAK4428222.1"/>
    </source>
</evidence>
<dbReference type="EMBL" id="JACGWO010000004">
    <property type="protein sequence ID" value="KAK4428222.1"/>
    <property type="molecule type" value="Genomic_DNA"/>
</dbReference>
<reference evidence="1" key="1">
    <citation type="submission" date="2020-06" db="EMBL/GenBank/DDBJ databases">
        <authorList>
            <person name="Li T."/>
            <person name="Hu X."/>
            <person name="Zhang T."/>
            <person name="Song X."/>
            <person name="Zhang H."/>
            <person name="Dai N."/>
            <person name="Sheng W."/>
            <person name="Hou X."/>
            <person name="Wei L."/>
        </authorList>
    </citation>
    <scope>NUCLEOTIDE SEQUENCE</scope>
    <source>
        <strain evidence="1">3651</strain>
        <tissue evidence="1">Leaf</tissue>
    </source>
</reference>
<comment type="caution">
    <text evidence="1">The sequence shown here is derived from an EMBL/GenBank/DDBJ whole genome shotgun (WGS) entry which is preliminary data.</text>
</comment>
<organism evidence="1 2">
    <name type="scientific">Sesamum alatum</name>
    <dbReference type="NCBI Taxonomy" id="300844"/>
    <lineage>
        <taxon>Eukaryota</taxon>
        <taxon>Viridiplantae</taxon>
        <taxon>Streptophyta</taxon>
        <taxon>Embryophyta</taxon>
        <taxon>Tracheophyta</taxon>
        <taxon>Spermatophyta</taxon>
        <taxon>Magnoliopsida</taxon>
        <taxon>eudicotyledons</taxon>
        <taxon>Gunneridae</taxon>
        <taxon>Pentapetalae</taxon>
        <taxon>asterids</taxon>
        <taxon>lamiids</taxon>
        <taxon>Lamiales</taxon>
        <taxon>Pedaliaceae</taxon>
        <taxon>Sesamum</taxon>
    </lineage>
</organism>
<gene>
    <name evidence="1" type="ORF">Salat_1121800</name>
</gene>
<reference evidence="1" key="2">
    <citation type="journal article" date="2024" name="Plant">
        <title>Genomic evolution and insights into agronomic trait innovations of Sesamum species.</title>
        <authorList>
            <person name="Miao H."/>
            <person name="Wang L."/>
            <person name="Qu L."/>
            <person name="Liu H."/>
            <person name="Sun Y."/>
            <person name="Le M."/>
            <person name="Wang Q."/>
            <person name="Wei S."/>
            <person name="Zheng Y."/>
            <person name="Lin W."/>
            <person name="Duan Y."/>
            <person name="Cao H."/>
            <person name="Xiong S."/>
            <person name="Wang X."/>
            <person name="Wei L."/>
            <person name="Li C."/>
            <person name="Ma Q."/>
            <person name="Ju M."/>
            <person name="Zhao R."/>
            <person name="Li G."/>
            <person name="Mu C."/>
            <person name="Tian Q."/>
            <person name="Mei H."/>
            <person name="Zhang T."/>
            <person name="Gao T."/>
            <person name="Zhang H."/>
        </authorList>
    </citation>
    <scope>NUCLEOTIDE SEQUENCE</scope>
    <source>
        <strain evidence="1">3651</strain>
    </source>
</reference>
<name>A0AAE2CN19_9LAMI</name>
<dbReference type="AlphaFoldDB" id="A0AAE2CN19"/>
<proteinExistence type="predicted"/>
<dbReference type="Proteomes" id="UP001293254">
    <property type="component" value="Unassembled WGS sequence"/>
</dbReference>
<keyword evidence="2" id="KW-1185">Reference proteome</keyword>
<protein>
    <submittedName>
        <fullName evidence="1">Uncharacterized protein</fullName>
    </submittedName>
</protein>
<sequence>MVVNVGMRGTGEATTNGQSHSKLYPLIVIVKYGGSNKYLLDEVDNKQAKGHTYTRVLHGTLPCKGDKSTLRAPFSQYDHSFWGVSRRSLHWKLSHAALTRLRHVDLHGLVAKL</sequence>